<dbReference type="EMBL" id="AHPK01000009">
    <property type="protein sequence ID" value="KEC55889.1"/>
    <property type="molecule type" value="Genomic_DNA"/>
</dbReference>
<evidence type="ECO:0000313" key="1">
    <source>
        <dbReference type="EMBL" id="CBI78240.1"/>
    </source>
</evidence>
<keyword evidence="3" id="KW-1185">Reference proteome</keyword>
<reference evidence="2 3" key="2">
    <citation type="submission" date="2012-04" db="EMBL/GenBank/DDBJ databases">
        <title>The Genome Sequence of Bartonella rochalimae BMGH.</title>
        <authorList>
            <consortium name="The Broad Institute Genome Sequencing Platform"/>
            <consortium name="The Broad Institute Genome Sequencing Center for Infectious Disease"/>
            <person name="Feldgarden M."/>
            <person name="Kirby J."/>
            <person name="Kosoy M."/>
            <person name="Birtles R."/>
            <person name="Probert W.S."/>
            <person name="Chiaraviglio L."/>
            <person name="Walker B."/>
            <person name="Young S.K."/>
            <person name="Zeng Q."/>
            <person name="Gargeya S."/>
            <person name="Fitzgerald M."/>
            <person name="Haas B."/>
            <person name="Abouelleil A."/>
            <person name="Alvarado L."/>
            <person name="Arachchi H.M."/>
            <person name="Berlin A.M."/>
            <person name="Chapman S.B."/>
            <person name="Goldberg J."/>
            <person name="Griggs A."/>
            <person name="Gujja S."/>
            <person name="Hansen M."/>
            <person name="Howarth C."/>
            <person name="Imamovic A."/>
            <person name="Larimer J."/>
            <person name="McCowen C."/>
            <person name="Montmayeur A."/>
            <person name="Murphy C."/>
            <person name="Neiman D."/>
            <person name="Pearson M."/>
            <person name="Priest M."/>
            <person name="Roberts A."/>
            <person name="Saif S."/>
            <person name="Shea T."/>
            <person name="Sisk P."/>
            <person name="Sykes S."/>
            <person name="Wortman J."/>
            <person name="Nusbaum C."/>
            <person name="Birren B."/>
        </authorList>
    </citation>
    <scope>NUCLEOTIDE SEQUENCE [LARGE SCALE GENOMIC DNA]</scope>
    <source>
        <strain evidence="2 3">ATCC BAA-1498</strain>
    </source>
</reference>
<dbReference type="HOGENOM" id="CLU_3004858_0_0_5"/>
<proteinExistence type="predicted"/>
<evidence type="ECO:0000313" key="2">
    <source>
        <dbReference type="EMBL" id="KEC55889.1"/>
    </source>
</evidence>
<dbReference type="Proteomes" id="UP000027336">
    <property type="component" value="Unassembled WGS sequence"/>
</dbReference>
<evidence type="ECO:0000313" key="3">
    <source>
        <dbReference type="Proteomes" id="UP000027336"/>
    </source>
</evidence>
<dbReference type="EMBL" id="FN645463">
    <property type="protein sequence ID" value="CBI78240.1"/>
    <property type="molecule type" value="Genomic_DNA"/>
</dbReference>
<name>E6YN02_9HYPH</name>
<reference evidence="1" key="1">
    <citation type="journal article" date="2011" name="PLoS Genet.">
        <title>Parallel evolution of a type IV secretion system in radiating lineages of the host-restricted bacterial pathogen Bartonella.</title>
        <authorList>
            <person name="Engel P."/>
            <person name="Salzburger W."/>
            <person name="Liesch M."/>
            <person name="Chang C.C."/>
            <person name="Maruyama S."/>
            <person name="Lanz C."/>
            <person name="Calteau A."/>
            <person name="Lajus A."/>
            <person name="Medigue C."/>
            <person name="Schuster S.C."/>
            <person name="Dehio C."/>
        </authorList>
    </citation>
    <scope>NUCLEOTIDE SEQUENCE</scope>
    <source>
        <strain evidence="1">ATCC BAA-1498</strain>
    </source>
</reference>
<dbReference type="AlphaFoldDB" id="E6YN02"/>
<sequence length="56" mass="6537">MSIVVTISDLIEHKWLGIKYFFGFYVFFKYLDIFLPKKTSAFDSKAKVLCLKLAVI</sequence>
<protein>
    <submittedName>
        <fullName evidence="1">Uncharacterized protein</fullName>
    </submittedName>
</protein>
<gene>
    <name evidence="1" type="ORF">BARRO_90003</name>
    <name evidence="2" type="ORF">O99_00626</name>
</gene>
<accession>E6YN02</accession>
<organism evidence="1">
    <name type="scientific">Bartonella rochalimae ATCC BAA-1498</name>
    <dbReference type="NCBI Taxonomy" id="685782"/>
    <lineage>
        <taxon>Bacteria</taxon>
        <taxon>Pseudomonadati</taxon>
        <taxon>Pseudomonadota</taxon>
        <taxon>Alphaproteobacteria</taxon>
        <taxon>Hyphomicrobiales</taxon>
        <taxon>Bartonellaceae</taxon>
        <taxon>Bartonella</taxon>
    </lineage>
</organism>